<keyword evidence="3" id="KW-1185">Reference proteome</keyword>
<gene>
    <name evidence="2" type="ORF">GTA08_BOTSDO12994</name>
</gene>
<feature type="transmembrane region" description="Helical" evidence="1">
    <location>
        <begin position="12"/>
        <end position="32"/>
    </location>
</feature>
<dbReference type="AlphaFoldDB" id="A0A8H4J1W4"/>
<feature type="transmembrane region" description="Helical" evidence="1">
    <location>
        <begin position="63"/>
        <end position="83"/>
    </location>
</feature>
<evidence type="ECO:0000313" key="2">
    <source>
        <dbReference type="EMBL" id="KAF4311477.1"/>
    </source>
</evidence>
<evidence type="ECO:0000256" key="1">
    <source>
        <dbReference type="SAM" id="Phobius"/>
    </source>
</evidence>
<evidence type="ECO:0000313" key="3">
    <source>
        <dbReference type="Proteomes" id="UP000572817"/>
    </source>
</evidence>
<keyword evidence="1" id="KW-1133">Transmembrane helix</keyword>
<accession>A0A8H4J1W4</accession>
<dbReference type="OrthoDB" id="28755at2759"/>
<name>A0A8H4J1W4_9PEZI</name>
<feature type="transmembrane region" description="Helical" evidence="1">
    <location>
        <begin position="38"/>
        <end position="56"/>
    </location>
</feature>
<keyword evidence="1" id="KW-0472">Membrane</keyword>
<feature type="transmembrane region" description="Helical" evidence="1">
    <location>
        <begin position="273"/>
        <end position="299"/>
    </location>
</feature>
<proteinExistence type="predicted"/>
<dbReference type="EMBL" id="WWBZ02000009">
    <property type="protein sequence ID" value="KAF4311477.1"/>
    <property type="molecule type" value="Genomic_DNA"/>
</dbReference>
<dbReference type="PANTHER" id="PTHR37490:SF1">
    <property type="entry name" value="GLYCOSYLTRANSFERASE 2-LIKE DOMAIN-CONTAINING PROTEIN"/>
    <property type="match status" value="1"/>
</dbReference>
<keyword evidence="1" id="KW-0812">Transmembrane</keyword>
<comment type="caution">
    <text evidence="2">The sequence shown here is derived from an EMBL/GenBank/DDBJ whole genome shotgun (WGS) entry which is preliminary data.</text>
</comment>
<feature type="transmembrane region" description="Helical" evidence="1">
    <location>
        <begin position="194"/>
        <end position="213"/>
    </location>
</feature>
<feature type="transmembrane region" description="Helical" evidence="1">
    <location>
        <begin position="132"/>
        <end position="153"/>
    </location>
</feature>
<feature type="transmembrane region" description="Helical" evidence="1">
    <location>
        <begin position="165"/>
        <end position="187"/>
    </location>
</feature>
<organism evidence="2 3">
    <name type="scientific">Botryosphaeria dothidea</name>
    <dbReference type="NCBI Taxonomy" id="55169"/>
    <lineage>
        <taxon>Eukaryota</taxon>
        <taxon>Fungi</taxon>
        <taxon>Dikarya</taxon>
        <taxon>Ascomycota</taxon>
        <taxon>Pezizomycotina</taxon>
        <taxon>Dothideomycetes</taxon>
        <taxon>Dothideomycetes incertae sedis</taxon>
        <taxon>Botryosphaeriales</taxon>
        <taxon>Botryosphaeriaceae</taxon>
        <taxon>Botryosphaeria</taxon>
    </lineage>
</organism>
<sequence length="575" mass="64035">MQSILHWKNLSTLGFMPIFAYLFHDILSLRQFRYPLKWVKYLEVGFCAVCCAVLLYDEYRLTSTGLICALLAMLLTGFAIGFVHPLDTSSTQACADHSSGPSLVKIVTVSFVITLGWCGKMEDTFQAAKHTLDIDPLLLGINIGSTMLAILLGHSFNVPVNIGGIFQISATIGSAKIVGFASLHLATRSYATELQLGAFYLTVICIIGAFQHARDTDRVTLSGLLFPFHRLRPPPLSPDLIALDNEGDSSQMELTEEATDRFGHAISIKQSSIVFSISIAACLVAILAWIGFIVGNFAGDANAFDLIPRLDLAYTPEHGFDVVISMYDEPIESIQSIMNDLSVVLPGSPLRVFLYTKSEDVEPSILAALTNAFRVTKLPNYGREGETYLQHILLNWNSLAKHTLFVQADVHNPREIFHRIQDYYSPNKTGMLSLGFSGSSCSIENCGDRWGWYEDQAVLNDICQRVGGKPCTNTNLLLSYKGQFIVSAKRIRAVRREFYEYLRTAMTDPESWAHKEPYLQGRKDSLNAPQFGYTLERLWSLIMQCSSEELAWKCPTLLSRTRRGGDLTDCQCLDP</sequence>
<protein>
    <submittedName>
        <fullName evidence="2">Uncharacterized protein</fullName>
    </submittedName>
</protein>
<dbReference type="PANTHER" id="PTHR37490">
    <property type="entry name" value="EXPRESSED PROTEIN"/>
    <property type="match status" value="1"/>
</dbReference>
<reference evidence="2" key="1">
    <citation type="submission" date="2020-04" db="EMBL/GenBank/DDBJ databases">
        <title>Genome Assembly and Annotation of Botryosphaeria dothidea sdau 11-99, a Latent Pathogen of Apple Fruit Ring Rot in China.</title>
        <authorList>
            <person name="Yu C."/>
            <person name="Diao Y."/>
            <person name="Lu Q."/>
            <person name="Zhao J."/>
            <person name="Cui S."/>
            <person name="Peng C."/>
            <person name="He B."/>
            <person name="Liu H."/>
        </authorList>
    </citation>
    <scope>NUCLEOTIDE SEQUENCE [LARGE SCALE GENOMIC DNA]</scope>
    <source>
        <strain evidence="2">Sdau11-99</strain>
    </source>
</reference>
<dbReference type="Proteomes" id="UP000572817">
    <property type="component" value="Unassembled WGS sequence"/>
</dbReference>